<dbReference type="AlphaFoldDB" id="A0A839TEJ1"/>
<dbReference type="PROSITE" id="PS50837">
    <property type="entry name" value="NACHT"/>
    <property type="match status" value="1"/>
</dbReference>
<gene>
    <name evidence="2" type="ORF">FHS24_000965</name>
</gene>
<reference evidence="2 3" key="1">
    <citation type="submission" date="2020-08" db="EMBL/GenBank/DDBJ databases">
        <title>Genomic Encyclopedia of Type Strains, Phase III (KMG-III): the genomes of soil and plant-associated and newly described type strains.</title>
        <authorList>
            <person name="Whitman W."/>
        </authorList>
    </citation>
    <scope>NUCLEOTIDE SEQUENCE [LARGE SCALE GENOMIC DNA]</scope>
    <source>
        <strain evidence="2 3">CECT 5885</strain>
    </source>
</reference>
<dbReference type="Proteomes" id="UP000588111">
    <property type="component" value="Unassembled WGS sequence"/>
</dbReference>
<dbReference type="PANTHER" id="PTHR46312">
    <property type="entry name" value="NACHT DOMAIN-CONTAINING PROTEIN"/>
    <property type="match status" value="1"/>
</dbReference>
<organism evidence="2 3">
    <name type="scientific">Psychrobacter luti</name>
    <dbReference type="NCBI Taxonomy" id="198481"/>
    <lineage>
        <taxon>Bacteria</taxon>
        <taxon>Pseudomonadati</taxon>
        <taxon>Pseudomonadota</taxon>
        <taxon>Gammaproteobacteria</taxon>
        <taxon>Moraxellales</taxon>
        <taxon>Moraxellaceae</taxon>
        <taxon>Psychrobacter</taxon>
    </lineage>
</organism>
<dbReference type="EMBL" id="JACHXL010000002">
    <property type="protein sequence ID" value="MBB3106464.1"/>
    <property type="molecule type" value="Genomic_DNA"/>
</dbReference>
<dbReference type="RefSeq" id="WP_183619293.1">
    <property type="nucleotide sequence ID" value="NZ_CAJHAH010000001.1"/>
</dbReference>
<proteinExistence type="predicted"/>
<accession>A0A839TEJ1</accession>
<sequence>MGMETTGSVKEIKDLVIDTSQFITNFFDKDYQKFATKYNFALNDYLKAKLVNLSKVKMAFFSSQVVDLDEIYVAQYISLGSKLYSQESFFELLLQHKKVVVSATAGSGKSCLLKSMFISIIKNKNNLLPLFLELRKVNETNDSIFETLRTDIAIYNEKFNKDNLNYLLDREGTIVFLDGFDEVNHDLKDRFTKEINNLADKYPNLIILVSSRPEYNLFSDWSLYNVAHIQPLILPQAIDVIKKLDYDSEVRARFILALETTLFSKHKSFSSNPLLLTIMLVTYEQFGDIPDRVYIFYDLAYHALFNKHDVSKQGFLRKSSTNLDMYELRDIFALFSLFTYSKQMFEMTEDETHTFLKKCLIHSKSEVMEKDLKLELLNNVPLLMRDGLNYCFTHRSFQEYFTAYYIVNHAVKEQVFERVCERYYSDNVVDMAFSMNKSIIEDKWILPKINKILELKPVDITTIDRKITLISVFFNRIEEIEDRGKKEIGFTHNENSNFLYYLIKKYDCHSQIIHLNNKYHSHDFTYEETDFFELVLNDKQAIMLEELNDFEKNLVCRMGSSRYGEWSFELIEYIKSLILTNRNDSLDDIENFIFD</sequence>
<evidence type="ECO:0000259" key="1">
    <source>
        <dbReference type="PROSITE" id="PS50837"/>
    </source>
</evidence>
<feature type="domain" description="NACHT" evidence="1">
    <location>
        <begin position="97"/>
        <end position="213"/>
    </location>
</feature>
<keyword evidence="3" id="KW-1185">Reference proteome</keyword>
<dbReference type="InterPro" id="IPR007111">
    <property type="entry name" value="NACHT_NTPase"/>
</dbReference>
<dbReference type="PANTHER" id="PTHR46312:SF2">
    <property type="entry name" value="NUCLEOTIDE-BINDING OLIGOMERIZATION DOMAIN-CONTAINING PROTEIN 2-LIKE"/>
    <property type="match status" value="1"/>
</dbReference>
<dbReference type="SUPFAM" id="SSF52540">
    <property type="entry name" value="P-loop containing nucleoside triphosphate hydrolases"/>
    <property type="match status" value="1"/>
</dbReference>
<name>A0A839TEJ1_9GAMM</name>
<dbReference type="InterPro" id="IPR027417">
    <property type="entry name" value="P-loop_NTPase"/>
</dbReference>
<dbReference type="Gene3D" id="3.40.50.300">
    <property type="entry name" value="P-loop containing nucleotide triphosphate hydrolases"/>
    <property type="match status" value="1"/>
</dbReference>
<protein>
    <recommendedName>
        <fullName evidence="1">NACHT domain-containing protein</fullName>
    </recommendedName>
</protein>
<dbReference type="Pfam" id="PF05729">
    <property type="entry name" value="NACHT"/>
    <property type="match status" value="1"/>
</dbReference>
<comment type="caution">
    <text evidence="2">The sequence shown here is derived from an EMBL/GenBank/DDBJ whole genome shotgun (WGS) entry which is preliminary data.</text>
</comment>
<evidence type="ECO:0000313" key="2">
    <source>
        <dbReference type="EMBL" id="MBB3106464.1"/>
    </source>
</evidence>
<evidence type="ECO:0000313" key="3">
    <source>
        <dbReference type="Proteomes" id="UP000588111"/>
    </source>
</evidence>